<keyword evidence="2" id="KW-0812">Transmembrane</keyword>
<feature type="transmembrane region" description="Helical" evidence="2">
    <location>
        <begin position="93"/>
        <end position="119"/>
    </location>
</feature>
<proteinExistence type="predicted"/>
<dbReference type="Proteomes" id="UP000256661">
    <property type="component" value="Unassembled WGS sequence"/>
</dbReference>
<reference evidence="3 4" key="1">
    <citation type="submission" date="2018-08" db="EMBL/GenBank/DDBJ databases">
        <title>Sequencing the genomes of 1000 actinobacteria strains.</title>
        <authorList>
            <person name="Klenk H.-P."/>
        </authorList>
    </citation>
    <scope>NUCLEOTIDE SEQUENCE [LARGE SCALE GENOMIC DNA]</scope>
    <source>
        <strain evidence="3 4">DSM 43927</strain>
    </source>
</reference>
<sequence>MGTPYGPGPGQPGGWQQQPQPYPPQPAYRPPAGPRYDNDKGFFGSLFDFSFDNFVAPKLIKFLFVVNLILISLFAIIYVIAGFAFMASGTDSGAVGGLIIIIIAPIAWFLGVMATRVWLELLIVMFKISEDIKDIRDSRTLA</sequence>
<feature type="compositionally biased region" description="Pro residues" evidence="1">
    <location>
        <begin position="1"/>
        <end position="10"/>
    </location>
</feature>
<protein>
    <submittedName>
        <fullName evidence="3">Uncharacterized protein DUF4282</fullName>
    </submittedName>
</protein>
<dbReference type="EMBL" id="QTTT01000001">
    <property type="protein sequence ID" value="REE96041.1"/>
    <property type="molecule type" value="Genomic_DNA"/>
</dbReference>
<dbReference type="OrthoDB" id="3261033at2"/>
<dbReference type="RefSeq" id="WP_116021754.1">
    <property type="nucleotide sequence ID" value="NZ_QTTT01000001.1"/>
</dbReference>
<evidence type="ECO:0000256" key="2">
    <source>
        <dbReference type="SAM" id="Phobius"/>
    </source>
</evidence>
<keyword evidence="4" id="KW-1185">Reference proteome</keyword>
<evidence type="ECO:0000256" key="1">
    <source>
        <dbReference type="SAM" id="MobiDB-lite"/>
    </source>
</evidence>
<evidence type="ECO:0000313" key="3">
    <source>
        <dbReference type="EMBL" id="REE96041.1"/>
    </source>
</evidence>
<accession>A0A3D9SWM8</accession>
<evidence type="ECO:0000313" key="4">
    <source>
        <dbReference type="Proteomes" id="UP000256661"/>
    </source>
</evidence>
<name>A0A3D9SWM8_9ACTN</name>
<keyword evidence="2" id="KW-1133">Transmembrane helix</keyword>
<feature type="transmembrane region" description="Helical" evidence="2">
    <location>
        <begin position="62"/>
        <end position="87"/>
    </location>
</feature>
<dbReference type="Pfam" id="PF14110">
    <property type="entry name" value="DUF4282"/>
    <property type="match status" value="1"/>
</dbReference>
<organism evidence="3 4">
    <name type="scientific">Thermomonospora umbrina</name>
    <dbReference type="NCBI Taxonomy" id="111806"/>
    <lineage>
        <taxon>Bacteria</taxon>
        <taxon>Bacillati</taxon>
        <taxon>Actinomycetota</taxon>
        <taxon>Actinomycetes</taxon>
        <taxon>Streptosporangiales</taxon>
        <taxon>Thermomonosporaceae</taxon>
        <taxon>Thermomonospora</taxon>
    </lineage>
</organism>
<feature type="compositionally biased region" description="Pro residues" evidence="1">
    <location>
        <begin position="20"/>
        <end position="30"/>
    </location>
</feature>
<gene>
    <name evidence="3" type="ORF">DFJ69_1463</name>
</gene>
<keyword evidence="2" id="KW-0472">Membrane</keyword>
<feature type="region of interest" description="Disordered" evidence="1">
    <location>
        <begin position="1"/>
        <end position="30"/>
    </location>
</feature>
<dbReference type="InterPro" id="IPR025557">
    <property type="entry name" value="DUF4282"/>
</dbReference>
<dbReference type="AlphaFoldDB" id="A0A3D9SWM8"/>
<comment type="caution">
    <text evidence="3">The sequence shown here is derived from an EMBL/GenBank/DDBJ whole genome shotgun (WGS) entry which is preliminary data.</text>
</comment>